<reference evidence="13 14" key="1">
    <citation type="journal article" date="2019" name="Nat. Ecol. Evol.">
        <title>Megaphylogeny resolves global patterns of mushroom evolution.</title>
        <authorList>
            <person name="Varga T."/>
            <person name="Krizsan K."/>
            <person name="Foldi C."/>
            <person name="Dima B."/>
            <person name="Sanchez-Garcia M."/>
            <person name="Sanchez-Ramirez S."/>
            <person name="Szollosi G.J."/>
            <person name="Szarkandi J.G."/>
            <person name="Papp V."/>
            <person name="Albert L."/>
            <person name="Andreopoulos W."/>
            <person name="Angelini C."/>
            <person name="Antonin V."/>
            <person name="Barry K.W."/>
            <person name="Bougher N.L."/>
            <person name="Buchanan P."/>
            <person name="Buyck B."/>
            <person name="Bense V."/>
            <person name="Catcheside P."/>
            <person name="Chovatia M."/>
            <person name="Cooper J."/>
            <person name="Damon W."/>
            <person name="Desjardin D."/>
            <person name="Finy P."/>
            <person name="Geml J."/>
            <person name="Haridas S."/>
            <person name="Hughes K."/>
            <person name="Justo A."/>
            <person name="Karasinski D."/>
            <person name="Kautmanova I."/>
            <person name="Kiss B."/>
            <person name="Kocsube S."/>
            <person name="Kotiranta H."/>
            <person name="LaButti K.M."/>
            <person name="Lechner B.E."/>
            <person name="Liimatainen K."/>
            <person name="Lipzen A."/>
            <person name="Lukacs Z."/>
            <person name="Mihaltcheva S."/>
            <person name="Morgado L.N."/>
            <person name="Niskanen T."/>
            <person name="Noordeloos M.E."/>
            <person name="Ohm R.A."/>
            <person name="Ortiz-Santana B."/>
            <person name="Ovrebo C."/>
            <person name="Racz N."/>
            <person name="Riley R."/>
            <person name="Savchenko A."/>
            <person name="Shiryaev A."/>
            <person name="Soop K."/>
            <person name="Spirin V."/>
            <person name="Szebenyi C."/>
            <person name="Tomsovsky M."/>
            <person name="Tulloss R.E."/>
            <person name="Uehling J."/>
            <person name="Grigoriev I.V."/>
            <person name="Vagvolgyi C."/>
            <person name="Papp T."/>
            <person name="Martin F.M."/>
            <person name="Miettinen O."/>
            <person name="Hibbett D.S."/>
            <person name="Nagy L.G."/>
        </authorList>
    </citation>
    <scope>NUCLEOTIDE SEQUENCE [LARGE SCALE GENOMIC DNA]</scope>
    <source>
        <strain evidence="13 14">HHB13444</strain>
    </source>
</reference>
<evidence type="ECO:0000259" key="12">
    <source>
        <dbReference type="Pfam" id="PF01370"/>
    </source>
</evidence>
<dbReference type="GO" id="GO:0003978">
    <property type="term" value="F:UDP-glucose 4-epimerase activity"/>
    <property type="evidence" value="ECO:0007669"/>
    <property type="project" value="UniProtKB-EC"/>
</dbReference>
<dbReference type="PANTHER" id="PTHR43725">
    <property type="entry name" value="UDP-GLUCOSE 4-EPIMERASE"/>
    <property type="match status" value="1"/>
</dbReference>
<dbReference type="InterPro" id="IPR005886">
    <property type="entry name" value="UDP_G4E"/>
</dbReference>
<dbReference type="GO" id="GO:0006012">
    <property type="term" value="P:galactose metabolic process"/>
    <property type="evidence" value="ECO:0007669"/>
    <property type="project" value="UniProtKB-KW"/>
</dbReference>
<evidence type="ECO:0000256" key="7">
    <source>
        <dbReference type="ARBA" id="ARBA00023235"/>
    </source>
</evidence>
<feature type="compositionally biased region" description="Low complexity" evidence="11">
    <location>
        <begin position="551"/>
        <end position="586"/>
    </location>
</feature>
<dbReference type="STRING" id="1314778.A0A5C3NSW8"/>
<dbReference type="InParanoid" id="A0A5C3NSW8"/>
<evidence type="ECO:0000256" key="1">
    <source>
        <dbReference type="ARBA" id="ARBA00000083"/>
    </source>
</evidence>
<feature type="domain" description="NAD-dependent epimerase/dehydratase" evidence="12">
    <location>
        <begin position="802"/>
        <end position="1067"/>
    </location>
</feature>
<sequence>MQAIEDSLKSLLATLPARPVEKQSLDVLVERTLSQTQANANPESWKNRWEYVLRKEVFDLAATEGKALKDPHTNYYEQLSDMLDIILTFTEHDACDQAFPVTVLQDLLETQTISSCSHIFSWIEARADRLTEGMVPQKGKALVLLRTLNDLLRRLSNTGATTMFCGRILTFLSRVFPLGERSGVNLRGEYGPMWNGPVAKPAEQETVPEKTEEEKDKMDVDEVKEEVTDEVKEEDAANAAAEKQRKEKEDFYYTFWSLQLPFSRPSLFAEPRTFTEFKDAVAKVLPVIKEATAKDRALMGSKSNHATGSSGPLKRKREAGPAENSAKSEYYFAKYLTSPELLDLEIADTHFRRQFLFQLLILLHHLLTFTKAAKATWSTPRNRSLQIDFTLDAEDAQWVQETITRATEELRQTAPNGRAFAETVQVILEREKNWVRWKNDMCTPFDREPWSEEIEVNGEKRKVGLEAATEEVRKKMRMDPEPWPHRYGSAPLTEIWEMGYRDLRDLEHPFQPGDVKDFVRKIKQEDARIEMRRKMLMKQAERIAQARAKAAALKEGTTGPGLPAAANTAPASAAPPAVPSSTSASSQDGLKAPGTPTPLHPSLPAKPGTTPVPGESAAASPVRVSTPNPPPAAPATPTPAAVPAPEPIPIVLPPDEQIMKYEENKHRWAWLALRMARDQYLQHFGKIGTGDVLALAQEIEKEKERAAAEAAAQASASPAAPAAGADLQVPPAVSLDGANSTVAKPEGAANGDGANGQKDGEVLLSNVSSVGPQHFQHPMVLGTRIPLSVNVAMWLRLSLYRVLVTGGAGYIGSHVIFALQQTRRYKVISVDNHHNSSPKALERVAQIARDALSKDASEQDKDSAEIDAFTADLTQRDQIRKVFEKYGKGGIWGVVHIAAYKAVGESTEIPLTYYENNVSATVYLLQVASEFDCTRVVYSSSATVYGTPPVIPIPETTRLEAHSPYGKTKVMCETIISDLCAAEPQRFRGLSLRYFNPAGAHPSGLIGEAPIGRPGNLFPLLAAIAVGRQPNELKVFGNDYPTPDGTCVRDYLHVLDLAKGHLLALDALGPNSKVFDDCPTEARYKAYNLGRGKGMSVLQIVEAMRKATGFDFKYEIVGRRRGDVPDLTADPTLAEKQLGFKAEQDLETMCRDLWNWQTKNPKGYDTD</sequence>
<comment type="pathway">
    <text evidence="3">Carbohydrate metabolism; galactose metabolism.</text>
</comment>
<dbReference type="Pfam" id="PF01370">
    <property type="entry name" value="Epimerase"/>
    <property type="match status" value="1"/>
</dbReference>
<feature type="compositionally biased region" description="Polar residues" evidence="11">
    <location>
        <begin position="301"/>
        <end position="310"/>
    </location>
</feature>
<protein>
    <submittedName>
        <fullName evidence="13">UDP-glucose 4-epimerase</fullName>
    </submittedName>
</protein>
<evidence type="ECO:0000256" key="10">
    <source>
        <dbReference type="ARBA" id="ARBA00038238"/>
    </source>
</evidence>
<dbReference type="GO" id="GO:0005829">
    <property type="term" value="C:cytosol"/>
    <property type="evidence" value="ECO:0007669"/>
    <property type="project" value="TreeGrafter"/>
</dbReference>
<organism evidence="13 14">
    <name type="scientific">Polyporus arcularius HHB13444</name>
    <dbReference type="NCBI Taxonomy" id="1314778"/>
    <lineage>
        <taxon>Eukaryota</taxon>
        <taxon>Fungi</taxon>
        <taxon>Dikarya</taxon>
        <taxon>Basidiomycota</taxon>
        <taxon>Agaricomycotina</taxon>
        <taxon>Agaricomycetes</taxon>
        <taxon>Polyporales</taxon>
        <taxon>Polyporaceae</taxon>
        <taxon>Polyporus</taxon>
    </lineage>
</organism>
<accession>A0A5C3NSW8</accession>
<comment type="function">
    <text evidence="8">Mutarotase converts alpha-aldose to the beta-anomer. It is active on D-glucose, L-arabinose, D-xylose, D-galactose, maltose and lactose.</text>
</comment>
<dbReference type="Proteomes" id="UP000308197">
    <property type="component" value="Unassembled WGS sequence"/>
</dbReference>
<evidence type="ECO:0000256" key="6">
    <source>
        <dbReference type="ARBA" id="ARBA00023144"/>
    </source>
</evidence>
<feature type="region of interest" description="Disordered" evidence="11">
    <location>
        <begin position="551"/>
        <end position="648"/>
    </location>
</feature>
<dbReference type="PANTHER" id="PTHR43725:SF47">
    <property type="entry name" value="UDP-GLUCOSE 4-EPIMERASE"/>
    <property type="match status" value="1"/>
</dbReference>
<evidence type="ECO:0000313" key="13">
    <source>
        <dbReference type="EMBL" id="TFK79498.1"/>
    </source>
</evidence>
<evidence type="ECO:0000256" key="8">
    <source>
        <dbReference type="ARBA" id="ARBA00037676"/>
    </source>
</evidence>
<dbReference type="Pfam" id="PF11957">
    <property type="entry name" value="efThoc1"/>
    <property type="match status" value="1"/>
</dbReference>
<dbReference type="CDD" id="cd05247">
    <property type="entry name" value="UDP_G4E_1_SDR_e"/>
    <property type="match status" value="1"/>
</dbReference>
<feature type="region of interest" description="Disordered" evidence="11">
    <location>
        <begin position="296"/>
        <end position="322"/>
    </location>
</feature>
<keyword evidence="6" id="KW-0299">Galactose metabolism</keyword>
<dbReference type="AlphaFoldDB" id="A0A5C3NSW8"/>
<gene>
    <name evidence="13" type="ORF">K466DRAFT_570203</name>
</gene>
<dbReference type="InterPro" id="IPR001509">
    <property type="entry name" value="Epimerase_deHydtase"/>
</dbReference>
<evidence type="ECO:0000313" key="14">
    <source>
        <dbReference type="Proteomes" id="UP000308197"/>
    </source>
</evidence>
<comment type="similarity">
    <text evidence="9">In the N-terminal section; belongs to the NAD(P)-dependent epimerase/dehydratase family.</text>
</comment>
<dbReference type="Gene3D" id="3.40.50.720">
    <property type="entry name" value="NAD(P)-binding Rossmann-like Domain"/>
    <property type="match status" value="1"/>
</dbReference>
<feature type="compositionally biased region" description="Pro residues" evidence="11">
    <location>
        <begin position="627"/>
        <end position="648"/>
    </location>
</feature>
<evidence type="ECO:0000256" key="3">
    <source>
        <dbReference type="ARBA" id="ARBA00004947"/>
    </source>
</evidence>
<comment type="pathway">
    <text evidence="4">Carbohydrate metabolism; hexose metabolism.</text>
</comment>
<feature type="region of interest" description="Disordered" evidence="11">
    <location>
        <begin position="736"/>
        <end position="760"/>
    </location>
</feature>
<evidence type="ECO:0000256" key="5">
    <source>
        <dbReference type="ARBA" id="ARBA00023027"/>
    </source>
</evidence>
<keyword evidence="5" id="KW-0520">NAD</keyword>
<dbReference type="InterPro" id="IPR021861">
    <property type="entry name" value="THO_THOC1"/>
</dbReference>
<keyword evidence="7" id="KW-0413">Isomerase</keyword>
<proteinExistence type="inferred from homology"/>
<name>A0A5C3NSW8_9APHY</name>
<keyword evidence="6" id="KW-0119">Carbohydrate metabolism</keyword>
<feature type="region of interest" description="Disordered" evidence="11">
    <location>
        <begin position="195"/>
        <end position="243"/>
    </location>
</feature>
<feature type="compositionally biased region" description="Basic and acidic residues" evidence="11">
    <location>
        <begin position="207"/>
        <end position="230"/>
    </location>
</feature>
<evidence type="ECO:0000256" key="11">
    <source>
        <dbReference type="SAM" id="MobiDB-lite"/>
    </source>
</evidence>
<evidence type="ECO:0000256" key="9">
    <source>
        <dbReference type="ARBA" id="ARBA00037955"/>
    </source>
</evidence>
<comment type="similarity">
    <text evidence="10">In the C-terminal section; belongs to the aldose epimerase family.</text>
</comment>
<evidence type="ECO:0000256" key="4">
    <source>
        <dbReference type="ARBA" id="ARBA00005028"/>
    </source>
</evidence>
<dbReference type="SUPFAM" id="SSF51735">
    <property type="entry name" value="NAD(P)-binding Rossmann-fold domains"/>
    <property type="match status" value="1"/>
</dbReference>
<comment type="cofactor">
    <cofactor evidence="2">
        <name>NAD(+)</name>
        <dbReference type="ChEBI" id="CHEBI:57540"/>
    </cofactor>
</comment>
<dbReference type="InterPro" id="IPR036291">
    <property type="entry name" value="NAD(P)-bd_dom_sf"/>
</dbReference>
<comment type="catalytic activity">
    <reaction evidence="1">
        <text>UDP-alpha-D-glucose = UDP-alpha-D-galactose</text>
        <dbReference type="Rhea" id="RHEA:22168"/>
        <dbReference type="ChEBI" id="CHEBI:58885"/>
        <dbReference type="ChEBI" id="CHEBI:66914"/>
        <dbReference type="EC" id="5.1.3.2"/>
    </reaction>
</comment>
<dbReference type="NCBIfam" id="TIGR01179">
    <property type="entry name" value="galE"/>
    <property type="match status" value="1"/>
</dbReference>
<keyword evidence="14" id="KW-1185">Reference proteome</keyword>
<dbReference type="Gene3D" id="3.90.25.10">
    <property type="entry name" value="UDP-galactose 4-epimerase, domain 1"/>
    <property type="match status" value="1"/>
</dbReference>
<evidence type="ECO:0000256" key="2">
    <source>
        <dbReference type="ARBA" id="ARBA00001911"/>
    </source>
</evidence>
<dbReference type="EMBL" id="ML212015">
    <property type="protein sequence ID" value="TFK79498.1"/>
    <property type="molecule type" value="Genomic_DNA"/>
</dbReference>